<protein>
    <submittedName>
        <fullName evidence="1">Uncharacterized protein</fullName>
    </submittedName>
</protein>
<name>A0A5R8KKF5_9BACT</name>
<organism evidence="1 2">
    <name type="scientific">Phragmitibacter flavus</name>
    <dbReference type="NCBI Taxonomy" id="2576071"/>
    <lineage>
        <taxon>Bacteria</taxon>
        <taxon>Pseudomonadati</taxon>
        <taxon>Verrucomicrobiota</taxon>
        <taxon>Verrucomicrobiia</taxon>
        <taxon>Verrucomicrobiales</taxon>
        <taxon>Verrucomicrobiaceae</taxon>
        <taxon>Phragmitibacter</taxon>
    </lineage>
</organism>
<dbReference type="EMBL" id="VAUV01000001">
    <property type="protein sequence ID" value="TLD72813.1"/>
    <property type="molecule type" value="Genomic_DNA"/>
</dbReference>
<keyword evidence="2" id="KW-1185">Reference proteome</keyword>
<comment type="caution">
    <text evidence="1">The sequence shown here is derived from an EMBL/GenBank/DDBJ whole genome shotgun (WGS) entry which is preliminary data.</text>
</comment>
<evidence type="ECO:0000313" key="2">
    <source>
        <dbReference type="Proteomes" id="UP000306196"/>
    </source>
</evidence>
<dbReference type="RefSeq" id="WP_138084436.1">
    <property type="nucleotide sequence ID" value="NZ_VAUV01000001.1"/>
</dbReference>
<proteinExistence type="predicted"/>
<evidence type="ECO:0000313" key="1">
    <source>
        <dbReference type="EMBL" id="TLD72813.1"/>
    </source>
</evidence>
<gene>
    <name evidence="1" type="ORF">FEM03_01710</name>
</gene>
<accession>A0A5R8KKF5</accession>
<dbReference type="OrthoDB" id="6706661at2"/>
<dbReference type="AlphaFoldDB" id="A0A5R8KKF5"/>
<dbReference type="Proteomes" id="UP000306196">
    <property type="component" value="Unassembled WGS sequence"/>
</dbReference>
<sequence length="172" mass="19331">MDPIQTKLANAFPRVELRGWKLERLARFKIQARVLGTKSYANSETALLAPLDLALGWGVMADDAVLGRLEITQSDRFYHWKWWGAAPLPEEELIRHSTNAHIIPANEKIAKQLEQVKVGDWVELEGALVEATHPTADKPWRSSLVRDDRGEGACEIILVESFQHISGRSGKL</sequence>
<reference evidence="1 2" key="1">
    <citation type="submission" date="2019-05" db="EMBL/GenBank/DDBJ databases">
        <title>Verrucobacter flavum gen. nov., sp. nov. a new member of the family Verrucomicrobiaceae.</title>
        <authorList>
            <person name="Szuroczki S."/>
            <person name="Abbaszade G."/>
            <person name="Szabo A."/>
            <person name="Felfoldi T."/>
            <person name="Schumann P."/>
            <person name="Boka K."/>
            <person name="Keki Z."/>
            <person name="Toumi M."/>
            <person name="Toth E."/>
        </authorList>
    </citation>
    <scope>NUCLEOTIDE SEQUENCE [LARGE SCALE GENOMIC DNA]</scope>
    <source>
        <strain evidence="1 2">MG-N-17</strain>
    </source>
</reference>